<dbReference type="eggNOG" id="ENOG502SW2U">
    <property type="taxonomic scope" value="Eukaryota"/>
</dbReference>
<evidence type="ECO:0000256" key="1">
    <source>
        <dbReference type="SAM" id="SignalP"/>
    </source>
</evidence>
<dbReference type="OrthoDB" id="3836772at2759"/>
<dbReference type="InParanoid" id="K2QIQ7"/>
<dbReference type="Proteomes" id="UP000007129">
    <property type="component" value="Unassembled WGS sequence"/>
</dbReference>
<proteinExistence type="predicted"/>
<keyword evidence="1" id="KW-0732">Signal</keyword>
<comment type="caution">
    <text evidence="2">The sequence shown here is derived from an EMBL/GenBank/DDBJ whole genome shotgun (WGS) entry which is preliminary data.</text>
</comment>
<feature type="signal peptide" evidence="1">
    <location>
        <begin position="1"/>
        <end position="20"/>
    </location>
</feature>
<feature type="chain" id="PRO_5003863260" evidence="1">
    <location>
        <begin position="21"/>
        <end position="161"/>
    </location>
</feature>
<organism evidence="2 3">
    <name type="scientific">Macrophomina phaseolina (strain MS6)</name>
    <name type="common">Charcoal rot fungus</name>
    <dbReference type="NCBI Taxonomy" id="1126212"/>
    <lineage>
        <taxon>Eukaryota</taxon>
        <taxon>Fungi</taxon>
        <taxon>Dikarya</taxon>
        <taxon>Ascomycota</taxon>
        <taxon>Pezizomycotina</taxon>
        <taxon>Dothideomycetes</taxon>
        <taxon>Dothideomycetes incertae sedis</taxon>
        <taxon>Botryosphaeriales</taxon>
        <taxon>Botryosphaeriaceae</taxon>
        <taxon>Macrophomina</taxon>
    </lineage>
</organism>
<gene>
    <name evidence="2" type="ORF">MPH_13243</name>
</gene>
<evidence type="ECO:0000313" key="2">
    <source>
        <dbReference type="EMBL" id="EKG09721.1"/>
    </source>
</evidence>
<reference evidence="2 3" key="1">
    <citation type="journal article" date="2012" name="BMC Genomics">
        <title>Tools to kill: Genome of one of the most destructive plant pathogenic fungi Macrophomina phaseolina.</title>
        <authorList>
            <person name="Islam M.S."/>
            <person name="Haque M.S."/>
            <person name="Islam M.M."/>
            <person name="Emdad E.M."/>
            <person name="Halim A."/>
            <person name="Hossen Q.M.M."/>
            <person name="Hossain M.Z."/>
            <person name="Ahmed B."/>
            <person name="Rahim S."/>
            <person name="Rahman M.S."/>
            <person name="Alam M.M."/>
            <person name="Hou S."/>
            <person name="Wan X."/>
            <person name="Saito J.A."/>
            <person name="Alam M."/>
        </authorList>
    </citation>
    <scope>NUCLEOTIDE SEQUENCE [LARGE SCALE GENOMIC DNA]</scope>
    <source>
        <strain evidence="2 3">MS6</strain>
    </source>
</reference>
<accession>K2QIQ7</accession>
<sequence>MQFTKATILAFAALLAQGYAADFESCYNSVKDCTSISSSACEAMARGCCEEANSACRVGPDANMSYCSSQNSICYAKNGIPDPYGINTQPQPTEKPDFESCYNSMKDCPSLSSSACEAMARGCCEEADSACRVGPDANMSYCSSQKSTCYSKNGLPDPYQN</sequence>
<dbReference type="STRING" id="1126212.K2QIQ7"/>
<dbReference type="VEuPathDB" id="FungiDB:MPH_13243"/>
<dbReference type="HOGENOM" id="CLU_1644051_0_0_1"/>
<evidence type="ECO:0000313" key="3">
    <source>
        <dbReference type="Proteomes" id="UP000007129"/>
    </source>
</evidence>
<protein>
    <submittedName>
        <fullName evidence="2">Uncharacterized protein</fullName>
    </submittedName>
</protein>
<dbReference type="AlphaFoldDB" id="K2QIQ7"/>
<name>K2QIQ7_MACPH</name>
<dbReference type="EMBL" id="AHHD01000570">
    <property type="protein sequence ID" value="EKG09721.1"/>
    <property type="molecule type" value="Genomic_DNA"/>
</dbReference>